<organism evidence="2 3">
    <name type="scientific">Noviherbaspirillum galbum</name>
    <dbReference type="NCBI Taxonomy" id="2709383"/>
    <lineage>
        <taxon>Bacteria</taxon>
        <taxon>Pseudomonadati</taxon>
        <taxon>Pseudomonadota</taxon>
        <taxon>Betaproteobacteria</taxon>
        <taxon>Burkholderiales</taxon>
        <taxon>Oxalobacteraceae</taxon>
        <taxon>Noviherbaspirillum</taxon>
    </lineage>
</organism>
<sequence length="447" mass="45256">MTIGWCCRNTRRVPMNVIDGKPVQAGIGRTDFAIPADVAAGPAGNVSRRQAWLLALEHAWLGSMQARSGRQAGPGRVPEDAGKARSGGNDDGNGGELPSRLIPAIAFPNERADSECEANIPRAVGQPSAATASRLVNAGPRHPELADAGRPTGGEAEAQKSWGSTSAISERPAVRQDSFDAMPHASTARAAEEPGRAPFGERLKAGRAVMAGGAVRMDVSHAGAASSSIDAGTPVAAHSASTDPVWPGMLVGAENANARNPSVPATPSPSVIAAGTASIAISPILTVPVGLPIAGQPYPRGASPSAGAPFALPETAVETSHESLDSKASSGKLGGTAGEAPPARNVHVYRDARGVQAWIRDAALDAADAEAVSRALQEEFLRSGESISAIHVNGKMISATVSPGKAGAASIATHDEGLHLGGDHGGPAAEESELVYQPAPGASIHGH</sequence>
<feature type="region of interest" description="Disordered" evidence="1">
    <location>
        <begin position="314"/>
        <end position="345"/>
    </location>
</feature>
<protein>
    <submittedName>
        <fullName evidence="2">Uncharacterized protein</fullName>
    </submittedName>
</protein>
<feature type="region of interest" description="Disordered" evidence="1">
    <location>
        <begin position="140"/>
        <end position="172"/>
    </location>
</feature>
<feature type="region of interest" description="Disordered" evidence="1">
    <location>
        <begin position="66"/>
        <end position="100"/>
    </location>
</feature>
<keyword evidence="3" id="KW-1185">Reference proteome</keyword>
<evidence type="ECO:0000313" key="3">
    <source>
        <dbReference type="Proteomes" id="UP000482155"/>
    </source>
</evidence>
<proteinExistence type="predicted"/>
<accession>A0A6B3SQ51</accession>
<dbReference type="AlphaFoldDB" id="A0A6B3SQ51"/>
<evidence type="ECO:0000313" key="2">
    <source>
        <dbReference type="EMBL" id="NEX63030.1"/>
    </source>
</evidence>
<evidence type="ECO:0000256" key="1">
    <source>
        <dbReference type="SAM" id="MobiDB-lite"/>
    </source>
</evidence>
<dbReference type="Proteomes" id="UP000482155">
    <property type="component" value="Unassembled WGS sequence"/>
</dbReference>
<dbReference type="EMBL" id="JAAIVB010000065">
    <property type="protein sequence ID" value="NEX63030.1"/>
    <property type="molecule type" value="Genomic_DNA"/>
</dbReference>
<reference evidence="2 3" key="1">
    <citation type="submission" date="2020-02" db="EMBL/GenBank/DDBJ databases">
        <authorList>
            <person name="Kim M.K."/>
        </authorList>
    </citation>
    <scope>NUCLEOTIDE SEQUENCE [LARGE SCALE GENOMIC DNA]</scope>
    <source>
        <strain evidence="2 3">17J57-3</strain>
    </source>
</reference>
<comment type="caution">
    <text evidence="2">The sequence shown here is derived from an EMBL/GenBank/DDBJ whole genome shotgun (WGS) entry which is preliminary data.</text>
</comment>
<name>A0A6B3SQ51_9BURK</name>
<gene>
    <name evidence="2" type="ORF">G3574_18255</name>
</gene>